<dbReference type="InterPro" id="IPR002937">
    <property type="entry name" value="Amino_oxidase"/>
</dbReference>
<evidence type="ECO:0000256" key="1">
    <source>
        <dbReference type="SAM" id="MobiDB-lite"/>
    </source>
</evidence>
<name>A0A444B9R6_9MICO</name>
<dbReference type="InterPro" id="IPR036188">
    <property type="entry name" value="FAD/NAD-bd_sf"/>
</dbReference>
<protein>
    <submittedName>
        <fullName evidence="3">Amine oxidase</fullName>
    </submittedName>
</protein>
<gene>
    <name evidence="3" type="ORF">CWN80_03170</name>
</gene>
<dbReference type="EMBL" id="PIPF01000002">
    <property type="protein sequence ID" value="RWU85164.1"/>
    <property type="molecule type" value="Genomic_DNA"/>
</dbReference>
<proteinExistence type="predicted"/>
<feature type="region of interest" description="Disordered" evidence="1">
    <location>
        <begin position="1"/>
        <end position="47"/>
    </location>
</feature>
<sequence>MWAAASLPFGQRLNNPCGPSATNPRGPPPSSPVGAHDVTEPRDRASRPTAAIIGGGVSGLTAAHVLSRSYDVTLFEADERLGGHAHTHTVDTAAGQVRVDSGFIVHNERTYPHLLRLFRELDIATRPTEMSMSITCDGCGLSWAGGRGPAAVLAQPRRAADPRFVRMLWEIPRFHRAARALLHGPAEGRSPHDPTWGEFLEEGGFSSYFVAHFALPLVSCVWSSGDDDSLGYPARHLFAFLEHHGMLSVSGSPTWRTVVGGSATYVDALAARLGEVRTSAPVTSVTRHDDGVDVRTAAGVTSFDRAVVATHADQALALLADATPQEEEDLAAIRYSRNATVLHRDASLLPTAPRARASWNYRSATCGGADRPRVTYWMNRLQGFDETGDQLLVSLNSADDFAEGSVVARMDYAHPVFTREAVAAAARLRTAGGDRLAFAGAHLGWGFHEDGCRSGVEAAQRLGVSW</sequence>
<accession>A0A444B9R6</accession>
<dbReference type="InterPro" id="IPR050464">
    <property type="entry name" value="Zeta_carotene_desat/Oxidored"/>
</dbReference>
<feature type="compositionally biased region" description="Basic and acidic residues" evidence="1">
    <location>
        <begin position="37"/>
        <end position="46"/>
    </location>
</feature>
<dbReference type="Proteomes" id="UP000288711">
    <property type="component" value="Unassembled WGS sequence"/>
</dbReference>
<evidence type="ECO:0000313" key="4">
    <source>
        <dbReference type="Proteomes" id="UP000288711"/>
    </source>
</evidence>
<dbReference type="PANTHER" id="PTHR42923:SF17">
    <property type="entry name" value="AMINE OXIDASE DOMAIN-CONTAINING PROTEIN"/>
    <property type="match status" value="1"/>
</dbReference>
<reference evidence="3 4" key="1">
    <citation type="journal article" date="2009" name="Int. J. Syst. Evol. Microbiol.">
        <title>Janibacter hoylei sp. nov., Bacillus isronensis sp. nov. and Bacillus aryabhattai sp. nov., isolated from cryotubes used for collecting air from the upper atmosphere.</title>
        <authorList>
            <person name="Shivaji S."/>
            <person name="Chaturvedi P."/>
            <person name="Begum Z."/>
            <person name="Pindi P.K."/>
            <person name="Manorama R."/>
            <person name="Padmanaban D.A."/>
            <person name="Shouche Y.S."/>
            <person name="Pawar S."/>
            <person name="Vaishampayan P."/>
            <person name="Dutt C.B."/>
            <person name="Datta G.N."/>
            <person name="Manchanda R.K."/>
            <person name="Rao U.R."/>
            <person name="Bhargava P.M."/>
            <person name="Narlikar J.V."/>
        </authorList>
    </citation>
    <scope>NUCLEOTIDE SEQUENCE [LARGE SCALE GENOMIC DNA]</scope>
    <source>
        <strain evidence="3 4">PVAS-1</strain>
    </source>
</reference>
<dbReference type="SUPFAM" id="SSF51905">
    <property type="entry name" value="FAD/NAD(P)-binding domain"/>
    <property type="match status" value="1"/>
</dbReference>
<comment type="caution">
    <text evidence="3">The sequence shown here is derived from an EMBL/GenBank/DDBJ whole genome shotgun (WGS) entry which is preliminary data.</text>
</comment>
<dbReference type="Gene3D" id="3.50.50.60">
    <property type="entry name" value="FAD/NAD(P)-binding domain"/>
    <property type="match status" value="1"/>
</dbReference>
<evidence type="ECO:0000313" key="3">
    <source>
        <dbReference type="EMBL" id="RWU85164.1"/>
    </source>
</evidence>
<keyword evidence="4" id="KW-1185">Reference proteome</keyword>
<dbReference type="GO" id="GO:0016491">
    <property type="term" value="F:oxidoreductase activity"/>
    <property type="evidence" value="ECO:0007669"/>
    <property type="project" value="InterPro"/>
</dbReference>
<organism evidence="3 4">
    <name type="scientific">Janibacter hoylei PVAS-1</name>
    <dbReference type="NCBI Taxonomy" id="1210046"/>
    <lineage>
        <taxon>Bacteria</taxon>
        <taxon>Bacillati</taxon>
        <taxon>Actinomycetota</taxon>
        <taxon>Actinomycetes</taxon>
        <taxon>Micrococcales</taxon>
        <taxon>Intrasporangiaceae</taxon>
        <taxon>Janibacter</taxon>
    </lineage>
</organism>
<evidence type="ECO:0000259" key="2">
    <source>
        <dbReference type="Pfam" id="PF01593"/>
    </source>
</evidence>
<dbReference type="AlphaFoldDB" id="A0A444B9R6"/>
<feature type="domain" description="Amine oxidase" evidence="2">
    <location>
        <begin position="57"/>
        <end position="335"/>
    </location>
</feature>
<dbReference type="Pfam" id="PF01593">
    <property type="entry name" value="Amino_oxidase"/>
    <property type="match status" value="1"/>
</dbReference>
<dbReference type="PANTHER" id="PTHR42923">
    <property type="entry name" value="PROTOPORPHYRINOGEN OXIDASE"/>
    <property type="match status" value="1"/>
</dbReference>